<sequence>MSWLKSLKFKSVLSLISRDSSQTERQSRFGVRWNQTAKVFVGLIASVCSMMALISFFGSLEEPSVEDKLLSDAESLAPDLGSGDELSMEFGLDAELPLQEAVADVEGAMGEVQTVSVEQAAGSGETGSGVYHALGRDYGDQQTSGRVEQVSGAHPIYVSSNRQSGGTQNASSSGAAWLTGEIEELELPTVRSAAVPSRNY</sequence>
<dbReference type="OrthoDB" id="268208at2"/>
<dbReference type="EMBL" id="CP036266">
    <property type="protein sequence ID" value="QDT18763.1"/>
    <property type="molecule type" value="Genomic_DNA"/>
</dbReference>
<keyword evidence="1" id="KW-1133">Transmembrane helix</keyword>
<protein>
    <submittedName>
        <fullName evidence="2">Uncharacterized protein</fullName>
    </submittedName>
</protein>
<keyword evidence="1" id="KW-0472">Membrane</keyword>
<accession>A0A517PHA5</accession>
<organism evidence="2 3">
    <name type="scientific">Gimesia chilikensis</name>
    <dbReference type="NCBI Taxonomy" id="2605989"/>
    <lineage>
        <taxon>Bacteria</taxon>
        <taxon>Pseudomonadati</taxon>
        <taxon>Planctomycetota</taxon>
        <taxon>Planctomycetia</taxon>
        <taxon>Planctomycetales</taxon>
        <taxon>Planctomycetaceae</taxon>
        <taxon>Gimesia</taxon>
    </lineage>
</organism>
<evidence type="ECO:0000313" key="2">
    <source>
        <dbReference type="EMBL" id="QDT18763.1"/>
    </source>
</evidence>
<keyword evidence="3" id="KW-1185">Reference proteome</keyword>
<keyword evidence="1" id="KW-0812">Transmembrane</keyword>
<proteinExistence type="predicted"/>
<evidence type="ECO:0000313" key="3">
    <source>
        <dbReference type="Proteomes" id="UP000320421"/>
    </source>
</evidence>
<dbReference type="Proteomes" id="UP000320421">
    <property type="component" value="Chromosome"/>
</dbReference>
<gene>
    <name evidence="2" type="ORF">HG66A1_05250</name>
</gene>
<dbReference type="RefSeq" id="WP_145180540.1">
    <property type="nucleotide sequence ID" value="NZ_CP036266.1"/>
</dbReference>
<reference evidence="2 3" key="1">
    <citation type="submission" date="2019-02" db="EMBL/GenBank/DDBJ databases">
        <title>Deep-cultivation of Planctomycetes and their phenomic and genomic characterization uncovers novel biology.</title>
        <authorList>
            <person name="Wiegand S."/>
            <person name="Jogler M."/>
            <person name="Boedeker C."/>
            <person name="Pinto D."/>
            <person name="Vollmers J."/>
            <person name="Rivas-Marin E."/>
            <person name="Kohn T."/>
            <person name="Peeters S.H."/>
            <person name="Heuer A."/>
            <person name="Rast P."/>
            <person name="Oberbeckmann S."/>
            <person name="Bunk B."/>
            <person name="Jeske O."/>
            <person name="Meyerdierks A."/>
            <person name="Storesund J.E."/>
            <person name="Kallscheuer N."/>
            <person name="Luecker S."/>
            <person name="Lage O.M."/>
            <person name="Pohl T."/>
            <person name="Merkel B.J."/>
            <person name="Hornburger P."/>
            <person name="Mueller R.-W."/>
            <person name="Bruemmer F."/>
            <person name="Labrenz M."/>
            <person name="Spormann A.M."/>
            <person name="Op den Camp H."/>
            <person name="Overmann J."/>
            <person name="Amann R."/>
            <person name="Jetten M.S.M."/>
            <person name="Mascher T."/>
            <person name="Medema M.H."/>
            <person name="Devos D.P."/>
            <person name="Kaster A.-K."/>
            <person name="Ovreas L."/>
            <person name="Rohde M."/>
            <person name="Galperin M.Y."/>
            <person name="Jogler C."/>
        </authorList>
    </citation>
    <scope>NUCLEOTIDE SEQUENCE [LARGE SCALE GENOMIC DNA]</scope>
    <source>
        <strain evidence="2 3">HG66A1</strain>
    </source>
</reference>
<name>A0A517PHA5_9PLAN</name>
<feature type="transmembrane region" description="Helical" evidence="1">
    <location>
        <begin position="39"/>
        <end position="60"/>
    </location>
</feature>
<dbReference type="AlphaFoldDB" id="A0A517PHA5"/>
<evidence type="ECO:0000256" key="1">
    <source>
        <dbReference type="SAM" id="Phobius"/>
    </source>
</evidence>